<name>A0A420W1A5_9SPHI</name>
<dbReference type="EMBL" id="RBWS01000005">
    <property type="protein sequence ID" value="RKO72359.1"/>
    <property type="molecule type" value="Genomic_DNA"/>
</dbReference>
<dbReference type="InterPro" id="IPR014327">
    <property type="entry name" value="RNA_pol_sigma70_bacteroid"/>
</dbReference>
<dbReference type="Pfam" id="PF08281">
    <property type="entry name" value="Sigma70_r4_2"/>
    <property type="match status" value="1"/>
</dbReference>
<keyword evidence="2" id="KW-0805">Transcription regulation</keyword>
<evidence type="ECO:0000256" key="1">
    <source>
        <dbReference type="ARBA" id="ARBA00010641"/>
    </source>
</evidence>
<accession>A0A420W1A5</accession>
<dbReference type="SUPFAM" id="SSF88659">
    <property type="entry name" value="Sigma3 and sigma4 domains of RNA polymerase sigma factors"/>
    <property type="match status" value="1"/>
</dbReference>
<dbReference type="Pfam" id="PF04542">
    <property type="entry name" value="Sigma70_r2"/>
    <property type="match status" value="1"/>
</dbReference>
<dbReference type="CDD" id="cd06171">
    <property type="entry name" value="Sigma70_r4"/>
    <property type="match status" value="1"/>
</dbReference>
<dbReference type="SUPFAM" id="SSF88946">
    <property type="entry name" value="Sigma2 domain of RNA polymerase sigma factors"/>
    <property type="match status" value="1"/>
</dbReference>
<evidence type="ECO:0000259" key="5">
    <source>
        <dbReference type="Pfam" id="PF04542"/>
    </source>
</evidence>
<dbReference type="GO" id="GO:0003677">
    <property type="term" value="F:DNA binding"/>
    <property type="evidence" value="ECO:0007669"/>
    <property type="project" value="InterPro"/>
</dbReference>
<evidence type="ECO:0000259" key="6">
    <source>
        <dbReference type="Pfam" id="PF08281"/>
    </source>
</evidence>
<dbReference type="NCBIfam" id="TIGR02985">
    <property type="entry name" value="Sig70_bacteroi1"/>
    <property type="match status" value="1"/>
</dbReference>
<dbReference type="PANTHER" id="PTHR43133:SF46">
    <property type="entry name" value="RNA POLYMERASE SIGMA-70 FACTOR ECF SUBFAMILY"/>
    <property type="match status" value="1"/>
</dbReference>
<dbReference type="PANTHER" id="PTHR43133">
    <property type="entry name" value="RNA POLYMERASE ECF-TYPE SIGMA FACTO"/>
    <property type="match status" value="1"/>
</dbReference>
<evidence type="ECO:0000256" key="2">
    <source>
        <dbReference type="ARBA" id="ARBA00023015"/>
    </source>
</evidence>
<protein>
    <submittedName>
        <fullName evidence="7">RNA polymerase sigma-70 factor</fullName>
    </submittedName>
</protein>
<evidence type="ECO:0000313" key="8">
    <source>
        <dbReference type="Proteomes" id="UP000282423"/>
    </source>
</evidence>
<feature type="domain" description="RNA polymerase sigma factor 70 region 4 type 2" evidence="6">
    <location>
        <begin position="149"/>
        <end position="197"/>
    </location>
</feature>
<evidence type="ECO:0000256" key="4">
    <source>
        <dbReference type="ARBA" id="ARBA00023163"/>
    </source>
</evidence>
<keyword evidence="3" id="KW-0731">Sigma factor</keyword>
<dbReference type="InterPro" id="IPR007627">
    <property type="entry name" value="RNA_pol_sigma70_r2"/>
</dbReference>
<dbReference type="AlphaFoldDB" id="A0A420W1A5"/>
<sequence>MKTKWLQVCSFHPFGTYVKIQMLSRNSLSCDMEEREHLMLLKKGDYHAFDALYKIYSPKILGRLIRLLGSEYVAEEILQDLFFRIWEKREQIDIDRPFKGYLFAIAQNLVYDHFRKLSINERYKDEFVRGYSELYGHVEEDIIFKQTEERLMQSINQLPPQCRQVYVLFKLEGKSYAEIAELMGISKSTINNHLTKANAVLKKEFPFLGHWIAIAFTILWRSY</sequence>
<feature type="domain" description="RNA polymerase sigma-70 region 2" evidence="5">
    <location>
        <begin position="52"/>
        <end position="117"/>
    </location>
</feature>
<dbReference type="GO" id="GO:0016987">
    <property type="term" value="F:sigma factor activity"/>
    <property type="evidence" value="ECO:0007669"/>
    <property type="project" value="UniProtKB-KW"/>
</dbReference>
<keyword evidence="4" id="KW-0804">Transcription</keyword>
<evidence type="ECO:0000256" key="3">
    <source>
        <dbReference type="ARBA" id="ARBA00023082"/>
    </source>
</evidence>
<dbReference type="Gene3D" id="1.10.1740.10">
    <property type="match status" value="1"/>
</dbReference>
<dbReference type="NCBIfam" id="TIGR02937">
    <property type="entry name" value="sigma70-ECF"/>
    <property type="match status" value="1"/>
</dbReference>
<gene>
    <name evidence="7" type="ORF">D7322_06025</name>
</gene>
<dbReference type="Gene3D" id="1.10.10.10">
    <property type="entry name" value="Winged helix-like DNA-binding domain superfamily/Winged helix DNA-binding domain"/>
    <property type="match status" value="1"/>
</dbReference>
<dbReference type="InterPro" id="IPR013324">
    <property type="entry name" value="RNA_pol_sigma_r3/r4-like"/>
</dbReference>
<dbReference type="InterPro" id="IPR013325">
    <property type="entry name" value="RNA_pol_sigma_r2"/>
</dbReference>
<dbReference type="InterPro" id="IPR014284">
    <property type="entry name" value="RNA_pol_sigma-70_dom"/>
</dbReference>
<reference evidence="7 8" key="1">
    <citation type="submission" date="2018-10" db="EMBL/GenBank/DDBJ databases">
        <title>Sphingobacterium sp. M05W1-28.</title>
        <authorList>
            <person name="Cai H."/>
        </authorList>
    </citation>
    <scope>NUCLEOTIDE SEQUENCE [LARGE SCALE GENOMIC DNA]</scope>
    <source>
        <strain evidence="7 8">M05W1-28</strain>
    </source>
</reference>
<keyword evidence="8" id="KW-1185">Reference proteome</keyword>
<dbReference type="InterPro" id="IPR013249">
    <property type="entry name" value="RNA_pol_sigma70_r4_t2"/>
</dbReference>
<organism evidence="7 8">
    <name type="scientific">Sphingobacterium puteale</name>
    <dbReference type="NCBI Taxonomy" id="2420510"/>
    <lineage>
        <taxon>Bacteria</taxon>
        <taxon>Pseudomonadati</taxon>
        <taxon>Bacteroidota</taxon>
        <taxon>Sphingobacteriia</taxon>
        <taxon>Sphingobacteriales</taxon>
        <taxon>Sphingobacteriaceae</taxon>
        <taxon>Sphingobacterium</taxon>
    </lineage>
</organism>
<dbReference type="GO" id="GO:0006352">
    <property type="term" value="P:DNA-templated transcription initiation"/>
    <property type="evidence" value="ECO:0007669"/>
    <property type="project" value="InterPro"/>
</dbReference>
<comment type="caution">
    <text evidence="7">The sequence shown here is derived from an EMBL/GenBank/DDBJ whole genome shotgun (WGS) entry which is preliminary data.</text>
</comment>
<dbReference type="Proteomes" id="UP000282423">
    <property type="component" value="Unassembled WGS sequence"/>
</dbReference>
<proteinExistence type="inferred from homology"/>
<dbReference type="InterPro" id="IPR039425">
    <property type="entry name" value="RNA_pol_sigma-70-like"/>
</dbReference>
<dbReference type="InterPro" id="IPR036388">
    <property type="entry name" value="WH-like_DNA-bd_sf"/>
</dbReference>
<comment type="similarity">
    <text evidence="1">Belongs to the sigma-70 factor family. ECF subfamily.</text>
</comment>
<evidence type="ECO:0000313" key="7">
    <source>
        <dbReference type="EMBL" id="RKO72359.1"/>
    </source>
</evidence>